<evidence type="ECO:0000313" key="5">
    <source>
        <dbReference type="EMBL" id="KAL0275735.1"/>
    </source>
</evidence>
<dbReference type="PROSITE" id="PS51257">
    <property type="entry name" value="PROKAR_LIPOPROTEIN"/>
    <property type="match status" value="1"/>
</dbReference>
<feature type="signal peptide" evidence="4">
    <location>
        <begin position="1"/>
        <end position="19"/>
    </location>
</feature>
<comment type="caution">
    <text evidence="5">The sequence shown here is derived from an EMBL/GenBank/DDBJ whole genome shotgun (WGS) entry which is preliminary data.</text>
</comment>
<keyword evidence="2" id="KW-0328">Glycosyltransferase</keyword>
<keyword evidence="4" id="KW-0732">Signal</keyword>
<dbReference type="EMBL" id="JARGDH010000002">
    <property type="protein sequence ID" value="KAL0275735.1"/>
    <property type="molecule type" value="Genomic_DNA"/>
</dbReference>
<sequence length="348" mass="39373">MKIWLASVVAVLLVGCASAAKILGFFVVPSISHQSVYRSLMLELSRRGHEVTIVTPNPFGVTSANYTEIDIGFTYELWRERYKFFAPGIPEMQMFDFQEFFVDILDLEFSHEPVQRLLRHGRFDLVFVEFIIFPATSALSYHFRAPFVGIASLDVTPAGHTVVGNPFNPSYYPDFMLPFSSEKDFYARIRSTLSYAFWIISYKWYLLPKHSAVAKKHFGPDVPDLQELEKNISLVMANTDLVSPFLYPVVPRFIRIGGGRPLHMPEPKALPQSEIVKDGREGILVEKEFSTLLRGEFQVGRQRNLHCRDGQSATIGSSVIDVTEPKANKVHALNLVAKTVNHFEAALL</sequence>
<accession>A0AAW2I051</accession>
<proteinExistence type="inferred from homology"/>
<protein>
    <submittedName>
        <fullName evidence="5">Uncharacterized protein</fullName>
    </submittedName>
</protein>
<dbReference type="PANTHER" id="PTHR48043:SF159">
    <property type="entry name" value="EG:EG0003.4 PROTEIN-RELATED"/>
    <property type="match status" value="1"/>
</dbReference>
<dbReference type="PANTHER" id="PTHR48043">
    <property type="entry name" value="EG:EG0003.4 PROTEIN-RELATED"/>
    <property type="match status" value="1"/>
</dbReference>
<evidence type="ECO:0000256" key="3">
    <source>
        <dbReference type="ARBA" id="ARBA00022679"/>
    </source>
</evidence>
<gene>
    <name evidence="5" type="ORF">PYX00_003506</name>
</gene>
<feature type="chain" id="PRO_5043363083" evidence="4">
    <location>
        <begin position="20"/>
        <end position="348"/>
    </location>
</feature>
<dbReference type="Gene3D" id="3.40.50.2000">
    <property type="entry name" value="Glycogen Phosphorylase B"/>
    <property type="match status" value="1"/>
</dbReference>
<reference evidence="5" key="1">
    <citation type="journal article" date="2024" name="Gigascience">
        <title>Chromosome-level genome of the poultry shaft louse Menopon gallinae provides insight into the host-switching and adaptive evolution of parasitic lice.</title>
        <authorList>
            <person name="Xu Y."/>
            <person name="Ma L."/>
            <person name="Liu S."/>
            <person name="Liang Y."/>
            <person name="Liu Q."/>
            <person name="He Z."/>
            <person name="Tian L."/>
            <person name="Duan Y."/>
            <person name="Cai W."/>
            <person name="Li H."/>
            <person name="Song F."/>
        </authorList>
    </citation>
    <scope>NUCLEOTIDE SEQUENCE</scope>
    <source>
        <strain evidence="5">Cailab_2023a</strain>
    </source>
</reference>
<name>A0AAW2I051_9NEOP</name>
<dbReference type="InterPro" id="IPR050271">
    <property type="entry name" value="UDP-glycosyltransferase"/>
</dbReference>
<evidence type="ECO:0000256" key="4">
    <source>
        <dbReference type="SAM" id="SignalP"/>
    </source>
</evidence>
<dbReference type="GO" id="GO:0008194">
    <property type="term" value="F:UDP-glycosyltransferase activity"/>
    <property type="evidence" value="ECO:0007669"/>
    <property type="project" value="TreeGrafter"/>
</dbReference>
<keyword evidence="3" id="KW-0808">Transferase</keyword>
<evidence type="ECO:0000256" key="1">
    <source>
        <dbReference type="ARBA" id="ARBA00009995"/>
    </source>
</evidence>
<comment type="similarity">
    <text evidence="1">Belongs to the UDP-glycosyltransferase family.</text>
</comment>
<organism evidence="5">
    <name type="scientific">Menopon gallinae</name>
    <name type="common">poultry shaft louse</name>
    <dbReference type="NCBI Taxonomy" id="328185"/>
    <lineage>
        <taxon>Eukaryota</taxon>
        <taxon>Metazoa</taxon>
        <taxon>Ecdysozoa</taxon>
        <taxon>Arthropoda</taxon>
        <taxon>Hexapoda</taxon>
        <taxon>Insecta</taxon>
        <taxon>Pterygota</taxon>
        <taxon>Neoptera</taxon>
        <taxon>Paraneoptera</taxon>
        <taxon>Psocodea</taxon>
        <taxon>Troctomorpha</taxon>
        <taxon>Phthiraptera</taxon>
        <taxon>Amblycera</taxon>
        <taxon>Menoponidae</taxon>
        <taxon>Menopon</taxon>
    </lineage>
</organism>
<evidence type="ECO:0000256" key="2">
    <source>
        <dbReference type="ARBA" id="ARBA00022676"/>
    </source>
</evidence>
<dbReference type="AlphaFoldDB" id="A0AAW2I051"/>
<dbReference type="SUPFAM" id="SSF53756">
    <property type="entry name" value="UDP-Glycosyltransferase/glycogen phosphorylase"/>
    <property type="match status" value="1"/>
</dbReference>